<keyword evidence="6 14" id="KW-0658">Purine biosynthesis</keyword>
<accession>A0A8D0FGS0</accession>
<organism evidence="23 24">
    <name type="scientific">Strix occidentalis caurina</name>
    <name type="common">northern spotted owl</name>
    <dbReference type="NCBI Taxonomy" id="311401"/>
    <lineage>
        <taxon>Eukaryota</taxon>
        <taxon>Metazoa</taxon>
        <taxon>Chordata</taxon>
        <taxon>Craniata</taxon>
        <taxon>Vertebrata</taxon>
        <taxon>Euteleostomi</taxon>
        <taxon>Archelosauria</taxon>
        <taxon>Archosauria</taxon>
        <taxon>Dinosauria</taxon>
        <taxon>Saurischia</taxon>
        <taxon>Theropoda</taxon>
        <taxon>Coelurosauria</taxon>
        <taxon>Aves</taxon>
        <taxon>Neognathae</taxon>
        <taxon>Neoaves</taxon>
        <taxon>Telluraves</taxon>
        <taxon>Strigiformes</taxon>
        <taxon>Strigidae</taxon>
        <taxon>Strix</taxon>
    </lineage>
</organism>
<comment type="caution">
    <text evidence="14">Lacks conserved residue(s) required for the propagation of feature annotation.</text>
</comment>
<comment type="activity regulation">
    <text evidence="14">Mycophenolic acid (MPA) is a non-competitive inhibitor that prevents formation of the closed enzyme conformation by binding to the same site as the amobile flap. In contrast, mizoribine monophosphate (MZP) is a competitive inhibitor that induces the closed conformation. MPA is a potent inhibitor of mammalian IMPDHs but a poor inhibitor of the bacterial enzymes. MZP is a more potent inhibitor of bacterial IMPDH.</text>
</comment>
<feature type="domain" description="CBS" evidence="22">
    <location>
        <begin position="103"/>
        <end position="162"/>
    </location>
</feature>
<evidence type="ECO:0000256" key="18">
    <source>
        <dbReference type="PROSITE-ProRule" id="PRU00703"/>
    </source>
</evidence>
<dbReference type="SMART" id="SM01240">
    <property type="entry name" value="IMPDH"/>
    <property type="match status" value="1"/>
</dbReference>
<reference evidence="23" key="1">
    <citation type="submission" date="2025-08" db="UniProtKB">
        <authorList>
            <consortium name="Ensembl"/>
        </authorList>
    </citation>
    <scope>IDENTIFICATION</scope>
</reference>
<dbReference type="Pfam" id="PF00478">
    <property type="entry name" value="IMPDH"/>
    <property type="match status" value="1"/>
</dbReference>
<protein>
    <recommendedName>
        <fullName evidence="14 20">Inosine-5'-monophosphate dehydrogenase</fullName>
        <shortName evidence="14">IMP dehydrogenase</shortName>
        <shortName evidence="14">IMPD</shortName>
        <shortName evidence="14">IMPDH</shortName>
        <ecNumber evidence="14 20">1.1.1.205</ecNumber>
    </recommendedName>
</protein>
<keyword evidence="9 14" id="KW-0520">NAD</keyword>
<dbReference type="AlphaFoldDB" id="A0A8D0FGS0"/>
<proteinExistence type="inferred from homology"/>
<evidence type="ECO:0000256" key="9">
    <source>
        <dbReference type="ARBA" id="ARBA00023027"/>
    </source>
</evidence>
<dbReference type="PIRSF" id="PIRSF000130">
    <property type="entry name" value="IMPDH"/>
    <property type="match status" value="1"/>
</dbReference>
<comment type="cofactor">
    <cofactor evidence="14">
        <name>K(+)</name>
        <dbReference type="ChEBI" id="CHEBI:29103"/>
    </cofactor>
</comment>
<comment type="pathway">
    <text evidence="12 14 20">Purine metabolism; XMP biosynthesis via de novo pathway; XMP from IMP: step 1/1.</text>
</comment>
<keyword evidence="10 18" id="KW-0129">CBS domain</keyword>
<evidence type="ECO:0000256" key="4">
    <source>
        <dbReference type="ARBA" id="ARBA00022737"/>
    </source>
</evidence>
<comment type="catalytic activity">
    <reaction evidence="13 14 20">
        <text>IMP + NAD(+) + H2O = XMP + NADH + H(+)</text>
        <dbReference type="Rhea" id="RHEA:11708"/>
        <dbReference type="ChEBI" id="CHEBI:15377"/>
        <dbReference type="ChEBI" id="CHEBI:15378"/>
        <dbReference type="ChEBI" id="CHEBI:57464"/>
        <dbReference type="ChEBI" id="CHEBI:57540"/>
        <dbReference type="ChEBI" id="CHEBI:57945"/>
        <dbReference type="ChEBI" id="CHEBI:58053"/>
        <dbReference type="EC" id="1.1.1.205"/>
    </reaction>
</comment>
<dbReference type="SUPFAM" id="SSF51412">
    <property type="entry name" value="Inosine monophosphate dehydrogenase (IMPDH)"/>
    <property type="match status" value="2"/>
</dbReference>
<dbReference type="GO" id="GO:0005634">
    <property type="term" value="C:nucleus"/>
    <property type="evidence" value="ECO:0007669"/>
    <property type="project" value="UniProtKB-SubCell"/>
</dbReference>
<feature type="binding site" evidence="14">
    <location>
        <begin position="353"/>
        <end position="355"/>
    </location>
    <ligand>
        <name>IMP</name>
        <dbReference type="ChEBI" id="CHEBI:58053"/>
    </ligand>
</feature>
<feature type="binding site" evidence="14 16">
    <location>
        <begin position="263"/>
        <end position="265"/>
    </location>
    <ligand>
        <name>NAD(+)</name>
        <dbReference type="ChEBI" id="CHEBI:57540"/>
    </ligand>
</feature>
<keyword evidence="7 14" id="KW-0630">Potassium</keyword>
<feature type="domain" description="CBS" evidence="22">
    <location>
        <begin position="168"/>
        <end position="226"/>
    </location>
</feature>
<dbReference type="EC" id="1.1.1.205" evidence="14 20"/>
<evidence type="ECO:0000256" key="5">
    <source>
        <dbReference type="ARBA" id="ARBA00022749"/>
    </source>
</evidence>
<evidence type="ECO:0000256" key="11">
    <source>
        <dbReference type="ARBA" id="ARBA00023242"/>
    </source>
</evidence>
<keyword evidence="4" id="KW-0677">Repeat</keyword>
<dbReference type="GO" id="GO:0003938">
    <property type="term" value="F:IMP dehydrogenase activity"/>
    <property type="evidence" value="ECO:0007669"/>
    <property type="project" value="UniProtKB-UniRule"/>
</dbReference>
<evidence type="ECO:0000256" key="2">
    <source>
        <dbReference type="ARBA" id="ARBA00022490"/>
    </source>
</evidence>
<evidence type="ECO:0000256" key="1">
    <source>
        <dbReference type="ARBA" id="ARBA00004514"/>
    </source>
</evidence>
<dbReference type="GO" id="GO:0000166">
    <property type="term" value="F:nucleotide binding"/>
    <property type="evidence" value="ECO:0007669"/>
    <property type="project" value="UniProtKB-UniRule"/>
</dbReference>
<evidence type="ECO:0000313" key="23">
    <source>
        <dbReference type="Ensembl" id="ENSSOCP00000015064.1"/>
    </source>
</evidence>
<dbReference type="UniPathway" id="UPA00601">
    <property type="reaction ID" value="UER00295"/>
</dbReference>
<feature type="binding site" evidence="14">
    <location>
        <begin position="387"/>
        <end position="391"/>
    </location>
    <ligand>
        <name>IMP</name>
        <dbReference type="ChEBI" id="CHEBI:58053"/>
    </ligand>
</feature>
<dbReference type="Proteomes" id="UP000694551">
    <property type="component" value="Unplaced"/>
</dbReference>
<comment type="subcellular location">
    <subcellularLocation>
        <location evidence="1">Cytoplasm</location>
        <location evidence="1">Cytosol</location>
    </subcellularLocation>
    <subcellularLocation>
        <location evidence="14">Cytoplasm</location>
    </subcellularLocation>
    <subcellularLocation>
        <location evidence="14">Nucleus</location>
    </subcellularLocation>
</comment>
<evidence type="ECO:0000256" key="6">
    <source>
        <dbReference type="ARBA" id="ARBA00022755"/>
    </source>
</evidence>
<evidence type="ECO:0000256" key="8">
    <source>
        <dbReference type="ARBA" id="ARBA00023002"/>
    </source>
</evidence>
<dbReference type="GO" id="GO:0006183">
    <property type="term" value="P:GTP biosynthetic process"/>
    <property type="evidence" value="ECO:0007669"/>
    <property type="project" value="TreeGrafter"/>
</dbReference>
<sequence>QRLPNPSPSPGPSPSRGHTGASLPRRGGGSATSGASPGDLTSALTKRITLKTPLVSSPMDTVTEAGMAIAMALTGGIGFIHHNCTPEFQANEVRKVKKYEQGFITDPVVLSPNDRVRDVFEAKARHGFCGIPITDNGKMGGKLVGIISSRDIDFLKESEHDLPLGEIMTKREDLVVAPAGVMLKEANEILQRSKKGKLPIVNEDDELVAIIARTDLKKNRDYPLASKDSKKQLLCGAAIGTHEDDKYRLDLLVQAGVDAVVLDSSQGNSIFQINMIKYIKEKYPNLQVIGGNVVTAAQAKNLIDAGVDALRVGMGSGSICITQEVLACGRPQATAVYKVSEYARRFGVPVIADGGIQTGFHTLSVPGFVATAPGEYFFSDGIRLKKYRGMGSLDAMDKNLGSQNRYFSETDKIKVAQGVSGAVQDKGSIHKFIPYLIAGIQHSCQDIGAKSLTQVRAMMYSGELKFEKRTTSAQVEGGVHGLHSYEKRLF</sequence>
<evidence type="ECO:0000256" key="10">
    <source>
        <dbReference type="ARBA" id="ARBA00023122"/>
    </source>
</evidence>
<name>A0A8D0FGS0_STROC</name>
<dbReference type="PROSITE" id="PS00487">
    <property type="entry name" value="IMP_DH_GMP_RED"/>
    <property type="match status" value="1"/>
</dbReference>
<dbReference type="InterPro" id="IPR000644">
    <property type="entry name" value="CBS_dom"/>
</dbReference>
<dbReference type="GO" id="GO:0005829">
    <property type="term" value="C:cytosol"/>
    <property type="evidence" value="ECO:0007669"/>
    <property type="project" value="UniProtKB-SubCell"/>
</dbReference>
<evidence type="ECO:0000256" key="7">
    <source>
        <dbReference type="ARBA" id="ARBA00022958"/>
    </source>
</evidence>
<keyword evidence="11 14" id="KW-0539">Nucleus</keyword>
<evidence type="ECO:0000256" key="15">
    <source>
        <dbReference type="PIRSR" id="PIRSR000130-1"/>
    </source>
</evidence>
<comment type="subunit">
    <text evidence="14">Homotetramer.</text>
</comment>
<feature type="binding site" evidence="14 16">
    <location>
        <begin position="313"/>
        <end position="315"/>
    </location>
    <ligand>
        <name>NAD(+)</name>
        <dbReference type="ChEBI" id="CHEBI:57540"/>
    </ligand>
</feature>
<feature type="binding site" description="in other chain" evidence="14 17">
    <location>
        <position position="320"/>
    </location>
    <ligand>
        <name>K(+)</name>
        <dbReference type="ChEBI" id="CHEBI:29103"/>
        <note>ligand shared between two tetrameric partners</note>
    </ligand>
</feature>
<feature type="region of interest" description="Disordered" evidence="21">
    <location>
        <begin position="1"/>
        <end position="40"/>
    </location>
</feature>
<keyword evidence="24" id="KW-1185">Reference proteome</keyword>
<feature type="binding site" description="in other chain" evidence="14 17">
    <location>
        <position position="315"/>
    </location>
    <ligand>
        <name>K(+)</name>
        <dbReference type="ChEBI" id="CHEBI:29103"/>
        <note>ligand shared between two tetrameric partners</note>
    </ligand>
</feature>
<dbReference type="NCBIfam" id="TIGR01302">
    <property type="entry name" value="IMP_dehydrog"/>
    <property type="match status" value="1"/>
</dbReference>
<evidence type="ECO:0000256" key="21">
    <source>
        <dbReference type="SAM" id="MobiDB-lite"/>
    </source>
</evidence>
<evidence type="ECO:0000313" key="24">
    <source>
        <dbReference type="Proteomes" id="UP000694551"/>
    </source>
</evidence>
<dbReference type="SMART" id="SM00116">
    <property type="entry name" value="CBS"/>
    <property type="match status" value="2"/>
</dbReference>
<dbReference type="PROSITE" id="PS51371">
    <property type="entry name" value="CBS"/>
    <property type="match status" value="2"/>
</dbReference>
<comment type="similarity">
    <text evidence="14 19">Belongs to the IMPDH/GMPR family.</text>
</comment>
<dbReference type="FunFam" id="3.20.20.70:FF:000007">
    <property type="entry name" value="Chromosome 19 SCAF14664, whole genome shotgun sequence"/>
    <property type="match status" value="1"/>
</dbReference>
<evidence type="ECO:0000256" key="19">
    <source>
        <dbReference type="RuleBase" id="RU003927"/>
    </source>
</evidence>
<evidence type="ECO:0000259" key="22">
    <source>
        <dbReference type="PROSITE" id="PS51371"/>
    </source>
</evidence>
<keyword evidence="2 14" id="KW-0963">Cytoplasm</keyword>
<keyword evidence="5 14" id="KW-0332">GMP biosynthesis</keyword>
<feature type="active site" description="Proton acceptor" evidence="14 15">
    <location>
        <position position="405"/>
    </location>
</feature>
<comment type="function">
    <text evidence="14">Catalyzes the conversion of inosine 5'-phosphate (IMP) to xanthosine 5'-phosphate (XMP), the first committed and rate-limiting step in the de novo synthesis of guanine nucleotides, and therefore plays an important role in the regulation of cell growth.</text>
</comment>
<feature type="binding site" evidence="14">
    <location>
        <position position="417"/>
    </location>
    <ligand>
        <name>IMP</name>
        <dbReference type="ChEBI" id="CHEBI:58053"/>
    </ligand>
</feature>
<keyword evidence="3 14" id="KW-0479">Metal-binding</keyword>
<feature type="binding site" evidence="14">
    <location>
        <position position="318"/>
    </location>
    <ligand>
        <name>IMP</name>
        <dbReference type="ChEBI" id="CHEBI:58053"/>
    </ligand>
</feature>
<evidence type="ECO:0000256" key="17">
    <source>
        <dbReference type="PIRSR" id="PIRSR000130-4"/>
    </source>
</evidence>
<dbReference type="PANTHER" id="PTHR11911:SF121">
    <property type="entry name" value="INOSINE-5'-MONOPHOSPHATE DEHYDROGENASE 2"/>
    <property type="match status" value="1"/>
</dbReference>
<evidence type="ECO:0000256" key="20">
    <source>
        <dbReference type="RuleBase" id="RU003928"/>
    </source>
</evidence>
<reference evidence="23" key="2">
    <citation type="submission" date="2025-09" db="UniProtKB">
        <authorList>
            <consortium name="Ensembl"/>
        </authorList>
    </citation>
    <scope>IDENTIFICATION</scope>
</reference>
<dbReference type="CDD" id="cd04601">
    <property type="entry name" value="CBS_pair_IMPDH"/>
    <property type="match status" value="1"/>
</dbReference>
<dbReference type="InterPro" id="IPR005990">
    <property type="entry name" value="IMP_DH"/>
</dbReference>
<dbReference type="InterPro" id="IPR015875">
    <property type="entry name" value="IMP_DH/GMP_Rdtase_CS"/>
</dbReference>
<evidence type="ECO:0000256" key="16">
    <source>
        <dbReference type="PIRSR" id="PIRSR000130-3"/>
    </source>
</evidence>
<dbReference type="InterPro" id="IPR001093">
    <property type="entry name" value="IMP_DH_GMPRt"/>
</dbReference>
<feature type="active site" description="Thioimidate intermediate" evidence="14 15">
    <location>
        <position position="320"/>
    </location>
</feature>
<dbReference type="InterPro" id="IPR013785">
    <property type="entry name" value="Aldolase_TIM"/>
</dbReference>
<dbReference type="Gene3D" id="3.20.20.70">
    <property type="entry name" value="Aldolase class I"/>
    <property type="match status" value="2"/>
</dbReference>
<dbReference type="HAMAP" id="MF_01964">
    <property type="entry name" value="IMPDH"/>
    <property type="match status" value="1"/>
</dbReference>
<dbReference type="GO" id="GO:0006177">
    <property type="term" value="P:GMP biosynthetic process"/>
    <property type="evidence" value="ECO:0007669"/>
    <property type="project" value="UniProtKB-UniRule"/>
</dbReference>
<evidence type="ECO:0000256" key="12">
    <source>
        <dbReference type="ARBA" id="ARBA00024330"/>
    </source>
</evidence>
<dbReference type="PANTHER" id="PTHR11911">
    <property type="entry name" value="INOSINE-5-MONOPHOSPHATE DEHYDROGENASE RELATED"/>
    <property type="match status" value="1"/>
</dbReference>
<dbReference type="Pfam" id="PF00571">
    <property type="entry name" value="CBS"/>
    <property type="match status" value="2"/>
</dbReference>
<evidence type="ECO:0000256" key="13">
    <source>
        <dbReference type="ARBA" id="ARBA00048028"/>
    </source>
</evidence>
<feature type="compositionally biased region" description="Pro residues" evidence="21">
    <location>
        <begin position="1"/>
        <end position="13"/>
    </location>
</feature>
<feature type="binding site" evidence="14">
    <location>
        <position position="472"/>
    </location>
    <ligand>
        <name>K(+)</name>
        <dbReference type="ChEBI" id="CHEBI:29103"/>
        <note>ligand shared between two tetrameric partners</note>
    </ligand>
</feature>
<dbReference type="Ensembl" id="ENSSOCT00000015452.1">
    <property type="protein sequence ID" value="ENSSOCP00000015064.1"/>
    <property type="gene ID" value="ENSSOCG00000011335.1"/>
</dbReference>
<feature type="binding site" description="in other chain" evidence="14 17">
    <location>
        <position position="317"/>
    </location>
    <ligand>
        <name>K(+)</name>
        <dbReference type="ChEBI" id="CHEBI:29103"/>
        <note>ligand shared between two tetrameric partners</note>
    </ligand>
</feature>
<evidence type="ECO:0000256" key="14">
    <source>
        <dbReference type="HAMAP-Rule" id="MF_03156"/>
    </source>
</evidence>
<dbReference type="CDD" id="cd00381">
    <property type="entry name" value="IMPDH"/>
    <property type="match status" value="1"/>
</dbReference>
<evidence type="ECO:0000256" key="3">
    <source>
        <dbReference type="ARBA" id="ARBA00022723"/>
    </source>
</evidence>
<keyword evidence="8 14" id="KW-0560">Oxidoreductase</keyword>
<dbReference type="GO" id="GO:0046872">
    <property type="term" value="F:metal ion binding"/>
    <property type="evidence" value="ECO:0007669"/>
    <property type="project" value="UniProtKB-UniRule"/>
</dbReference>
<gene>
    <name evidence="14" type="primary">IMPDH</name>
</gene>